<evidence type="ECO:0000256" key="1">
    <source>
        <dbReference type="SAM" id="MobiDB-lite"/>
    </source>
</evidence>
<feature type="compositionally biased region" description="Basic and acidic residues" evidence="1">
    <location>
        <begin position="16"/>
        <end position="31"/>
    </location>
</feature>
<name>A0ABN9FDT5_9NEOB</name>
<keyword evidence="3" id="KW-1185">Reference proteome</keyword>
<gene>
    <name evidence="2" type="ORF">SPARVUS_LOCUS11585763</name>
</gene>
<accession>A0ABN9FDT5</accession>
<proteinExistence type="predicted"/>
<comment type="caution">
    <text evidence="2">The sequence shown here is derived from an EMBL/GenBank/DDBJ whole genome shotgun (WGS) entry which is preliminary data.</text>
</comment>
<feature type="region of interest" description="Disordered" evidence="1">
    <location>
        <begin position="1"/>
        <end position="55"/>
    </location>
</feature>
<organism evidence="2 3">
    <name type="scientific">Staurois parvus</name>
    <dbReference type="NCBI Taxonomy" id="386267"/>
    <lineage>
        <taxon>Eukaryota</taxon>
        <taxon>Metazoa</taxon>
        <taxon>Chordata</taxon>
        <taxon>Craniata</taxon>
        <taxon>Vertebrata</taxon>
        <taxon>Euteleostomi</taxon>
        <taxon>Amphibia</taxon>
        <taxon>Batrachia</taxon>
        <taxon>Anura</taxon>
        <taxon>Neobatrachia</taxon>
        <taxon>Ranoidea</taxon>
        <taxon>Ranidae</taxon>
        <taxon>Staurois</taxon>
    </lineage>
</organism>
<dbReference type="EMBL" id="CATNWA010016554">
    <property type="protein sequence ID" value="CAI9593613.1"/>
    <property type="molecule type" value="Genomic_DNA"/>
</dbReference>
<dbReference type="Proteomes" id="UP001162483">
    <property type="component" value="Unassembled WGS sequence"/>
</dbReference>
<reference evidence="2" key="1">
    <citation type="submission" date="2023-05" db="EMBL/GenBank/DDBJ databases">
        <authorList>
            <person name="Stuckert A."/>
        </authorList>
    </citation>
    <scope>NUCLEOTIDE SEQUENCE</scope>
</reference>
<protein>
    <submittedName>
        <fullName evidence="2">Uncharacterized protein</fullName>
    </submittedName>
</protein>
<evidence type="ECO:0000313" key="2">
    <source>
        <dbReference type="EMBL" id="CAI9593613.1"/>
    </source>
</evidence>
<sequence>MVGVTSQGSGAGMVRQARDQSRVSRESDRNRKQGPGETQHQGRVCRSECPLNTPV</sequence>
<evidence type="ECO:0000313" key="3">
    <source>
        <dbReference type="Proteomes" id="UP001162483"/>
    </source>
</evidence>